<evidence type="ECO:0000313" key="3">
    <source>
        <dbReference type="EMBL" id="KAJ6647985.1"/>
    </source>
</evidence>
<evidence type="ECO:0000256" key="1">
    <source>
        <dbReference type="SAM" id="MobiDB-lite"/>
    </source>
</evidence>
<dbReference type="EMBL" id="WJQU01000001">
    <property type="protein sequence ID" value="KAJ6647985.1"/>
    <property type="molecule type" value="Genomic_DNA"/>
</dbReference>
<organism evidence="3 4">
    <name type="scientific">Pseudolycoriella hygida</name>
    <dbReference type="NCBI Taxonomy" id="35572"/>
    <lineage>
        <taxon>Eukaryota</taxon>
        <taxon>Metazoa</taxon>
        <taxon>Ecdysozoa</taxon>
        <taxon>Arthropoda</taxon>
        <taxon>Hexapoda</taxon>
        <taxon>Insecta</taxon>
        <taxon>Pterygota</taxon>
        <taxon>Neoptera</taxon>
        <taxon>Endopterygota</taxon>
        <taxon>Diptera</taxon>
        <taxon>Nematocera</taxon>
        <taxon>Sciaroidea</taxon>
        <taxon>Sciaridae</taxon>
        <taxon>Pseudolycoriella</taxon>
    </lineage>
</organism>
<evidence type="ECO:0000313" key="4">
    <source>
        <dbReference type="Proteomes" id="UP001151699"/>
    </source>
</evidence>
<name>A0A9Q0NCX6_9DIPT</name>
<evidence type="ECO:0000259" key="2">
    <source>
        <dbReference type="Pfam" id="PF18701"/>
    </source>
</evidence>
<dbReference type="Pfam" id="PF18701">
    <property type="entry name" value="DUF5641"/>
    <property type="match status" value="1"/>
</dbReference>
<accession>A0A9Q0NCX6</accession>
<feature type="region of interest" description="Disordered" evidence="1">
    <location>
        <begin position="198"/>
        <end position="241"/>
    </location>
</feature>
<sequence>MIMIGSGETTKDYLGFYWQDQGKFKLICGQISMISNIAEQCHKLYATKETNQNEVPDKVEVSIRKDVDEKAEIVKQLFVNVFHWMKTRQCLHKTIENTPDFKVKKESYVTKADGSISVFIKCPVTECKEGYTAIYKGYRRRSKESTKEDKSASLIRPRWHYSSLRKHLLLSHSSNDVSSIDDDIEDDSHNDYELEMDLNDTSNASSSDDNQSSDRSSKVEMDCNGDVSTRHSSKSINVSAKQTQATYTPKMLANMKPNLEVDQLVLVIENNMPPGKWFRGSEAEVHPDSEGFVRQATIRCKGKTYLQPITKL</sequence>
<dbReference type="InterPro" id="IPR040676">
    <property type="entry name" value="DUF5641"/>
</dbReference>
<feature type="domain" description="DUF5641" evidence="2">
    <location>
        <begin position="255"/>
        <end position="312"/>
    </location>
</feature>
<feature type="compositionally biased region" description="Low complexity" evidence="1">
    <location>
        <begin position="199"/>
        <end position="214"/>
    </location>
</feature>
<dbReference type="OrthoDB" id="7760281at2759"/>
<keyword evidence="4" id="KW-1185">Reference proteome</keyword>
<protein>
    <recommendedName>
        <fullName evidence="2">DUF5641 domain-containing protein</fullName>
    </recommendedName>
</protein>
<reference evidence="3" key="1">
    <citation type="submission" date="2022-07" db="EMBL/GenBank/DDBJ databases">
        <authorList>
            <person name="Trinca V."/>
            <person name="Uliana J.V.C."/>
            <person name="Torres T.T."/>
            <person name="Ward R.J."/>
            <person name="Monesi N."/>
        </authorList>
    </citation>
    <scope>NUCLEOTIDE SEQUENCE</scope>
    <source>
        <strain evidence="3">HSMRA1968</strain>
        <tissue evidence="3">Whole embryos</tissue>
    </source>
</reference>
<dbReference type="AlphaFoldDB" id="A0A9Q0NCX6"/>
<dbReference type="Proteomes" id="UP001151699">
    <property type="component" value="Chromosome A"/>
</dbReference>
<gene>
    <name evidence="3" type="ORF">Bhyg_03210</name>
</gene>
<comment type="caution">
    <text evidence="3">The sequence shown here is derived from an EMBL/GenBank/DDBJ whole genome shotgun (WGS) entry which is preliminary data.</text>
</comment>
<proteinExistence type="predicted"/>